<organism evidence="1 2">
    <name type="scientific">Ceratocystis fimbriata CBS 114723</name>
    <dbReference type="NCBI Taxonomy" id="1035309"/>
    <lineage>
        <taxon>Eukaryota</taxon>
        <taxon>Fungi</taxon>
        <taxon>Dikarya</taxon>
        <taxon>Ascomycota</taxon>
        <taxon>Pezizomycotina</taxon>
        <taxon>Sordariomycetes</taxon>
        <taxon>Hypocreomycetidae</taxon>
        <taxon>Microascales</taxon>
        <taxon>Ceratocystidaceae</taxon>
        <taxon>Ceratocystis</taxon>
    </lineage>
</organism>
<proteinExistence type="predicted"/>
<name>A0A2C5WM00_9PEZI</name>
<reference evidence="1 2" key="2">
    <citation type="journal article" date="2013" name="IMA Fungus">
        <title>IMA Genome-F 1: Ceratocystis fimbriata: Draft nuclear genome sequence for the plant pathogen, Ceratocystis fimbriata.</title>
        <authorList>
            <person name="Wilken P.M."/>
            <person name="Steenkamp E.T."/>
            <person name="Wingfield M.J."/>
            <person name="de Beer Z.W."/>
            <person name="Wingfield B.D."/>
        </authorList>
    </citation>
    <scope>NUCLEOTIDE SEQUENCE [LARGE SCALE GENOMIC DNA]</scope>
    <source>
        <strain evidence="1 2">CBS 114723</strain>
    </source>
</reference>
<protein>
    <submittedName>
        <fullName evidence="1">Uncharacterized protein</fullName>
    </submittedName>
</protein>
<gene>
    <name evidence="1" type="ORF">CFIMG_005021RAa</name>
</gene>
<dbReference type="EMBL" id="APWK03000093">
    <property type="protein sequence ID" value="PHH51429.1"/>
    <property type="molecule type" value="Genomic_DNA"/>
</dbReference>
<sequence length="86" mass="9408">MSLGLTPPQPFLSTAAPETSHSLRVMHNMSPKLASMPGFRGPTVPTSELGKTPLDMSYKHAPAETFHNQGMAYNYMIKASDGWTRT</sequence>
<keyword evidence="2" id="KW-1185">Reference proteome</keyword>
<evidence type="ECO:0000313" key="2">
    <source>
        <dbReference type="Proteomes" id="UP000222788"/>
    </source>
</evidence>
<accession>A0A2C5WM00</accession>
<evidence type="ECO:0000313" key="1">
    <source>
        <dbReference type="EMBL" id="PHH51429.1"/>
    </source>
</evidence>
<dbReference type="AlphaFoldDB" id="A0A2C5WM00"/>
<dbReference type="Proteomes" id="UP000222788">
    <property type="component" value="Unassembled WGS sequence"/>
</dbReference>
<reference evidence="1 2" key="1">
    <citation type="journal article" date="2013" name="Fungal Biol.">
        <title>Analysis of microsatellite markers in the genome of the plant pathogen Ceratocystis fimbriata.</title>
        <authorList>
            <person name="Simpson M.C."/>
            <person name="Wilken P.M."/>
            <person name="Coetzee M.P."/>
            <person name="Wingfield M.J."/>
            <person name="Wingfield B.D."/>
        </authorList>
    </citation>
    <scope>NUCLEOTIDE SEQUENCE [LARGE SCALE GENOMIC DNA]</scope>
    <source>
        <strain evidence="1 2">CBS 114723</strain>
    </source>
</reference>
<comment type="caution">
    <text evidence="1">The sequence shown here is derived from an EMBL/GenBank/DDBJ whole genome shotgun (WGS) entry which is preliminary data.</text>
</comment>